<feature type="domain" description="Glycosyltransferase 2-like" evidence="1">
    <location>
        <begin position="24"/>
        <end position="155"/>
    </location>
</feature>
<dbReference type="PANTHER" id="PTHR22916:SF3">
    <property type="entry name" value="UDP-GLCNAC:BETAGAL BETA-1,3-N-ACETYLGLUCOSAMINYLTRANSFERASE-LIKE PROTEIN 1"/>
    <property type="match status" value="1"/>
</dbReference>
<dbReference type="Pfam" id="PF00535">
    <property type="entry name" value="Glycos_transf_2"/>
    <property type="match status" value="1"/>
</dbReference>
<proteinExistence type="predicted"/>
<keyword evidence="3" id="KW-1185">Reference proteome</keyword>
<dbReference type="InterPro" id="IPR001173">
    <property type="entry name" value="Glyco_trans_2-like"/>
</dbReference>
<sequence>MLPTPSSPPVIHKVTPGYQRPLWSVMIPVYNCGPFLKETLESVLVQAPDTENMEIEVVDDASMDIDVQALVNEIGKGRIKYFRQEQNVGSLRNFATCINRSRGIYIHLLHGDDKVKEGYYKKIEQLFEKYPDAGAAFTRFRCINEVGSKIYEKTPEMYREGILPNWLLKIGEHQRIQYAAITVKREVYEKLGAFYGITYAEDWEMWVRIASNYSFAYTPEILAEYRKHQESITGSKIINGENISDLLKAMMLIQKHLPQDQKKKILKRSRKYYAAYALKTAKSLWDRLHDKDIVHTQVKQALHLYQSPKLYLMVLKLYLLLKLER</sequence>
<protein>
    <submittedName>
        <fullName evidence="2">Glycosyltransferase family 2 protein</fullName>
    </submittedName>
</protein>
<dbReference type="RefSeq" id="WP_377509332.1">
    <property type="nucleotide sequence ID" value="NZ_JBHULU010000021.1"/>
</dbReference>
<evidence type="ECO:0000259" key="1">
    <source>
        <dbReference type="Pfam" id="PF00535"/>
    </source>
</evidence>
<dbReference type="EMBL" id="JBHULU010000021">
    <property type="protein sequence ID" value="MFD2515164.1"/>
    <property type="molecule type" value="Genomic_DNA"/>
</dbReference>
<organism evidence="2 3">
    <name type="scientific">Pontibacter locisalis</name>
    <dbReference type="NCBI Taxonomy" id="1719035"/>
    <lineage>
        <taxon>Bacteria</taxon>
        <taxon>Pseudomonadati</taxon>
        <taxon>Bacteroidota</taxon>
        <taxon>Cytophagia</taxon>
        <taxon>Cytophagales</taxon>
        <taxon>Hymenobacteraceae</taxon>
        <taxon>Pontibacter</taxon>
    </lineage>
</organism>
<dbReference type="SUPFAM" id="SSF53448">
    <property type="entry name" value="Nucleotide-diphospho-sugar transferases"/>
    <property type="match status" value="1"/>
</dbReference>
<reference evidence="3" key="1">
    <citation type="journal article" date="2019" name="Int. J. Syst. Evol. Microbiol.">
        <title>The Global Catalogue of Microorganisms (GCM) 10K type strain sequencing project: providing services to taxonomists for standard genome sequencing and annotation.</title>
        <authorList>
            <consortium name="The Broad Institute Genomics Platform"/>
            <consortium name="The Broad Institute Genome Sequencing Center for Infectious Disease"/>
            <person name="Wu L."/>
            <person name="Ma J."/>
        </authorList>
    </citation>
    <scope>NUCLEOTIDE SEQUENCE [LARGE SCALE GENOMIC DNA]</scope>
    <source>
        <strain evidence="3">KCTC 42498</strain>
    </source>
</reference>
<dbReference type="Proteomes" id="UP001597544">
    <property type="component" value="Unassembled WGS sequence"/>
</dbReference>
<accession>A0ABW5IQY2</accession>
<comment type="caution">
    <text evidence="2">The sequence shown here is derived from an EMBL/GenBank/DDBJ whole genome shotgun (WGS) entry which is preliminary data.</text>
</comment>
<evidence type="ECO:0000313" key="2">
    <source>
        <dbReference type="EMBL" id="MFD2515164.1"/>
    </source>
</evidence>
<evidence type="ECO:0000313" key="3">
    <source>
        <dbReference type="Proteomes" id="UP001597544"/>
    </source>
</evidence>
<name>A0ABW5IQY2_9BACT</name>
<gene>
    <name evidence="2" type="ORF">ACFSRY_14925</name>
</gene>
<dbReference type="InterPro" id="IPR029044">
    <property type="entry name" value="Nucleotide-diphossugar_trans"/>
</dbReference>
<dbReference type="PANTHER" id="PTHR22916">
    <property type="entry name" value="GLYCOSYLTRANSFERASE"/>
    <property type="match status" value="1"/>
</dbReference>
<dbReference type="Gene3D" id="3.90.550.10">
    <property type="entry name" value="Spore Coat Polysaccharide Biosynthesis Protein SpsA, Chain A"/>
    <property type="match status" value="1"/>
</dbReference>